<dbReference type="CDD" id="cd07379">
    <property type="entry name" value="MPP_239FB"/>
    <property type="match status" value="1"/>
</dbReference>
<dbReference type="EMBL" id="JAGDFM010000377">
    <property type="protein sequence ID" value="KAG7379045.1"/>
    <property type="molecule type" value="Genomic_DNA"/>
</dbReference>
<gene>
    <name evidence="3" type="ORF">PHYPSEUDO_009140</name>
</gene>
<feature type="transmembrane region" description="Helical" evidence="1">
    <location>
        <begin position="20"/>
        <end position="40"/>
    </location>
</feature>
<dbReference type="GO" id="GO:0016787">
    <property type="term" value="F:hydrolase activity"/>
    <property type="evidence" value="ECO:0007669"/>
    <property type="project" value="InterPro"/>
</dbReference>
<dbReference type="AlphaFoldDB" id="A0A8T1VD89"/>
<keyword evidence="1" id="KW-1133">Transmembrane helix</keyword>
<dbReference type="Pfam" id="PF00149">
    <property type="entry name" value="Metallophos"/>
    <property type="match status" value="1"/>
</dbReference>
<reference evidence="3" key="1">
    <citation type="submission" date="2021-02" db="EMBL/GenBank/DDBJ databases">
        <authorList>
            <person name="Palmer J.M."/>
        </authorList>
    </citation>
    <scope>NUCLEOTIDE SEQUENCE</scope>
    <source>
        <strain evidence="3">SCRP734</strain>
    </source>
</reference>
<accession>A0A8T1VD89</accession>
<comment type="caution">
    <text evidence="3">The sequence shown here is derived from an EMBL/GenBank/DDBJ whole genome shotgun (WGS) entry which is preliminary data.</text>
</comment>
<evidence type="ECO:0000313" key="3">
    <source>
        <dbReference type="EMBL" id="KAG7379045.1"/>
    </source>
</evidence>
<keyword evidence="4" id="KW-1185">Reference proteome</keyword>
<protein>
    <recommendedName>
        <fullName evidence="2">Calcineurin-like phosphoesterase domain-containing protein</fullName>
    </recommendedName>
</protein>
<evidence type="ECO:0000256" key="1">
    <source>
        <dbReference type="SAM" id="Phobius"/>
    </source>
</evidence>
<feature type="transmembrane region" description="Helical" evidence="1">
    <location>
        <begin position="47"/>
        <end position="64"/>
    </location>
</feature>
<keyword evidence="1" id="KW-0812">Transmembrane</keyword>
<dbReference type="PANTHER" id="PTHR12905:SF0">
    <property type="entry name" value="CALCINEURIN-LIKE PHOSPHOESTERASE DOMAIN-CONTAINING PROTEIN"/>
    <property type="match status" value="1"/>
</dbReference>
<evidence type="ECO:0000259" key="2">
    <source>
        <dbReference type="Pfam" id="PF00149"/>
    </source>
</evidence>
<organism evidence="3 4">
    <name type="scientific">Phytophthora pseudosyringae</name>
    <dbReference type="NCBI Taxonomy" id="221518"/>
    <lineage>
        <taxon>Eukaryota</taxon>
        <taxon>Sar</taxon>
        <taxon>Stramenopiles</taxon>
        <taxon>Oomycota</taxon>
        <taxon>Peronosporomycetes</taxon>
        <taxon>Peronosporales</taxon>
        <taxon>Peronosporaceae</taxon>
        <taxon>Phytophthora</taxon>
    </lineage>
</organism>
<proteinExistence type="predicted"/>
<name>A0A8T1VD89_9STRA</name>
<dbReference type="PANTHER" id="PTHR12905">
    <property type="entry name" value="METALLOPHOSPHOESTERASE"/>
    <property type="match status" value="1"/>
</dbReference>
<keyword evidence="1" id="KW-0472">Membrane</keyword>
<dbReference type="Proteomes" id="UP000694044">
    <property type="component" value="Unassembled WGS sequence"/>
</dbReference>
<dbReference type="OrthoDB" id="630188at2759"/>
<evidence type="ECO:0000313" key="4">
    <source>
        <dbReference type="Proteomes" id="UP000694044"/>
    </source>
</evidence>
<dbReference type="InterPro" id="IPR004843">
    <property type="entry name" value="Calcineurin-like_PHP"/>
</dbReference>
<sequence>MALTNHLIKLIPHDATPEQIMTMLAGVFVALILSAIMLVYRFVSERMATVLIAVVLVLGVRWVYRNGVGVLGWRGRWLWNSDVVIGSLCSEPQQKGTLRVVCISDTHAKHRNIKNIPHGDVLLHCGDFTNRGTHDEIRDFNDWIGGLPHRHKVVIAGNHDVCMDQDLYDLHWNKQIRHKTYNDPSISRSLLTNCTYLENNCAVVEGVKIYGSPGTPPIPGRVGAFNVPRGAEDEQYWSKVPNDVDILVTHGPPHGILDSTFTGLRVGSEALLSEINSRIQPRFNVFGHIHEAYGATRVGQTVFVNAATSTLLAKPRHAPVVLDIPTKC</sequence>
<dbReference type="InterPro" id="IPR051693">
    <property type="entry name" value="UPF0046_metallophosphoest"/>
</dbReference>
<feature type="domain" description="Calcineurin-like phosphoesterase" evidence="2">
    <location>
        <begin position="98"/>
        <end position="291"/>
    </location>
</feature>